<evidence type="ECO:0000256" key="5">
    <source>
        <dbReference type="ARBA" id="ARBA00022694"/>
    </source>
</evidence>
<dbReference type="InterPro" id="IPR014816">
    <property type="entry name" value="tRNA_MeTrfase_Gcd14"/>
</dbReference>
<reference evidence="10" key="2">
    <citation type="submission" date="2025-09" db="UniProtKB">
        <authorList>
            <consortium name="Ensembl"/>
        </authorList>
    </citation>
    <scope>IDENTIFICATION</scope>
</reference>
<dbReference type="InterPro" id="IPR049470">
    <property type="entry name" value="TRM61_C"/>
</dbReference>
<dbReference type="Gene3D" id="3.40.50.150">
    <property type="entry name" value="Vaccinia Virus protein VP39"/>
    <property type="match status" value="1"/>
</dbReference>
<keyword evidence="4" id="KW-0949">S-adenosyl-L-methionine</keyword>
<evidence type="ECO:0000313" key="11">
    <source>
        <dbReference type="Proteomes" id="UP000265020"/>
    </source>
</evidence>
<feature type="domain" description="tRNA (adenine(58)-N(1))-methyltransferase catalytic subunit TRM61 C-terminal" evidence="8">
    <location>
        <begin position="232"/>
        <end position="459"/>
    </location>
</feature>
<keyword evidence="3" id="KW-0808">Transferase</keyword>
<dbReference type="InterPro" id="IPR054151">
    <property type="entry name" value="TR61B_FKBP-like"/>
</dbReference>
<dbReference type="FunFam" id="3.10.330.20:FF:000003">
    <property type="entry name" value="tRNA (Adenine(58)-N(1))-methyltransferase, mitochondrial isoform X1"/>
    <property type="match status" value="1"/>
</dbReference>
<evidence type="ECO:0000256" key="6">
    <source>
        <dbReference type="ARBA" id="ARBA00048481"/>
    </source>
</evidence>
<dbReference type="GeneTree" id="ENSGT00940000154239"/>
<dbReference type="Proteomes" id="UP000265020">
    <property type="component" value="Unassembled WGS sequence"/>
</dbReference>
<accession>A0A3Q2E9V9</accession>
<evidence type="ECO:0000313" key="10">
    <source>
        <dbReference type="Ensembl" id="ENSCVAP00000029046.1"/>
    </source>
</evidence>
<evidence type="ECO:0000259" key="8">
    <source>
        <dbReference type="Pfam" id="PF08704"/>
    </source>
</evidence>
<comment type="catalytic activity">
    <reaction evidence="6">
        <text>an adenosine in mRNA + S-adenosyl-L-methionine = an N(1)-methyladenosine in mRNA + S-adenosyl-L-homocysteine + H(+)</text>
        <dbReference type="Rhea" id="RHEA:55392"/>
        <dbReference type="Rhea" id="RHEA-COMP:12414"/>
        <dbReference type="Rhea" id="RHEA-COMP:12415"/>
        <dbReference type="ChEBI" id="CHEBI:15378"/>
        <dbReference type="ChEBI" id="CHEBI:57856"/>
        <dbReference type="ChEBI" id="CHEBI:59789"/>
        <dbReference type="ChEBI" id="CHEBI:74411"/>
        <dbReference type="ChEBI" id="CHEBI:74491"/>
    </reaction>
</comment>
<evidence type="ECO:0000256" key="7">
    <source>
        <dbReference type="SAM" id="MobiDB-lite"/>
    </source>
</evidence>
<evidence type="ECO:0000256" key="1">
    <source>
        <dbReference type="ARBA" id="ARBA00012796"/>
    </source>
</evidence>
<dbReference type="STRING" id="28743.ENSCVAP00000029046"/>
<feature type="region of interest" description="Disordered" evidence="7">
    <location>
        <begin position="48"/>
        <end position="68"/>
    </location>
</feature>
<dbReference type="Ensembl" id="ENSCVAT00000021621.1">
    <property type="protein sequence ID" value="ENSCVAP00000029046.1"/>
    <property type="gene ID" value="ENSCVAG00000016488.1"/>
</dbReference>
<protein>
    <recommendedName>
        <fullName evidence="1">tRNA (adenine(58)-N(1))-methyltransferase</fullName>
        <ecNumber evidence="1">2.1.1.220</ecNumber>
    </recommendedName>
</protein>
<dbReference type="GO" id="GO:0030488">
    <property type="term" value="P:tRNA methylation"/>
    <property type="evidence" value="ECO:0007669"/>
    <property type="project" value="InterPro"/>
</dbReference>
<evidence type="ECO:0000256" key="4">
    <source>
        <dbReference type="ARBA" id="ARBA00022691"/>
    </source>
</evidence>
<reference evidence="10" key="1">
    <citation type="submission" date="2025-08" db="UniProtKB">
        <authorList>
            <consortium name="Ensembl"/>
        </authorList>
    </citation>
    <scope>IDENTIFICATION</scope>
</reference>
<sequence length="487" mass="54647">MAGHAALRCDFLLRLLTSSRSIQTLLWNRAVFGRNVESICSRTFSTASIRSNQDDGQSSDSMQTQRQAHLFRRRRSLSPLERISSLLPEDALSPEVMQLRGKEQQEERCDPVIVTEEDCLQTQRDPDAVEEPNATGFQRAGGQVHPCLLGESLLSFGELLIAEFRKKRRVEFRKMFQLQPGARLHSSWGVIMHDDLEGQPAGRFMKTSRGVPIFFRRASLEDYVLHMKRGPAISYPKDAANMLLMMDVMEGDCVLESGSGSGAMSLFLSRAVGSKGSVLSVEVREDHHRRSLKNFERWRTSWALRRGQEWPENVEFQNADLCTASSLLAGRGFHSVALDLIHPHLVLPVVLPHLHPGGVCATYLANITQVIDLLEGLRCSELPFLCERIVEVPVRDWMVAPALQKDGQYCARKAPDLGEPLRSEEEASVGADEEDGVGPAFGSVPYIARPHPEQMSHTGQSQVKDQHPFNVWCHLSYLIFYFFSIPG</sequence>
<dbReference type="GO" id="GO:0005739">
    <property type="term" value="C:mitochondrion"/>
    <property type="evidence" value="ECO:0007669"/>
    <property type="project" value="TreeGrafter"/>
</dbReference>
<feature type="compositionally biased region" description="Polar residues" evidence="7">
    <location>
        <begin position="48"/>
        <end position="67"/>
    </location>
</feature>
<dbReference type="PANTHER" id="PTHR12133">
    <property type="entry name" value="TRNA (ADENINE(58)-N(1))-METHYLTRANSFERASE"/>
    <property type="match status" value="1"/>
</dbReference>
<organism evidence="10 11">
    <name type="scientific">Cyprinodon variegatus</name>
    <name type="common">Sheepshead minnow</name>
    <dbReference type="NCBI Taxonomy" id="28743"/>
    <lineage>
        <taxon>Eukaryota</taxon>
        <taxon>Metazoa</taxon>
        <taxon>Chordata</taxon>
        <taxon>Craniata</taxon>
        <taxon>Vertebrata</taxon>
        <taxon>Euteleostomi</taxon>
        <taxon>Actinopterygii</taxon>
        <taxon>Neopterygii</taxon>
        <taxon>Teleostei</taxon>
        <taxon>Neoteleostei</taxon>
        <taxon>Acanthomorphata</taxon>
        <taxon>Ovalentaria</taxon>
        <taxon>Atherinomorphae</taxon>
        <taxon>Cyprinodontiformes</taxon>
        <taxon>Cyprinodontidae</taxon>
        <taxon>Cyprinodon</taxon>
    </lineage>
</organism>
<dbReference type="EC" id="2.1.1.220" evidence="1"/>
<dbReference type="GO" id="GO:0031515">
    <property type="term" value="C:tRNA (m1A) methyltransferase complex"/>
    <property type="evidence" value="ECO:0007669"/>
    <property type="project" value="InterPro"/>
</dbReference>
<evidence type="ECO:0000256" key="3">
    <source>
        <dbReference type="ARBA" id="ARBA00022679"/>
    </source>
</evidence>
<evidence type="ECO:0000256" key="2">
    <source>
        <dbReference type="ARBA" id="ARBA00022603"/>
    </source>
</evidence>
<keyword evidence="5" id="KW-0819">tRNA processing</keyword>
<dbReference type="SUPFAM" id="SSF53335">
    <property type="entry name" value="S-adenosyl-L-methionine-dependent methyltransferases"/>
    <property type="match status" value="1"/>
</dbReference>
<dbReference type="PROSITE" id="PS51620">
    <property type="entry name" value="SAM_TRM61"/>
    <property type="match status" value="1"/>
</dbReference>
<evidence type="ECO:0000259" key="9">
    <source>
        <dbReference type="Pfam" id="PF21985"/>
    </source>
</evidence>
<dbReference type="InterPro" id="IPR029063">
    <property type="entry name" value="SAM-dependent_MTases_sf"/>
</dbReference>
<keyword evidence="2" id="KW-0489">Methyltransferase</keyword>
<dbReference type="Pfam" id="PF08704">
    <property type="entry name" value="GCD14"/>
    <property type="match status" value="1"/>
</dbReference>
<feature type="domain" description="TR61B FKBP-like" evidence="9">
    <location>
        <begin position="156"/>
        <end position="210"/>
    </location>
</feature>
<dbReference type="AlphaFoldDB" id="A0A3Q2E9V9"/>
<proteinExistence type="predicted"/>
<keyword evidence="11" id="KW-1185">Reference proteome</keyword>
<name>A0A3Q2E9V9_CYPVA</name>
<dbReference type="Gene3D" id="3.10.330.20">
    <property type="match status" value="1"/>
</dbReference>
<dbReference type="Pfam" id="PF21985">
    <property type="entry name" value="TR61B_FKBP-like"/>
    <property type="match status" value="1"/>
</dbReference>
<dbReference type="PANTHER" id="PTHR12133:SF1">
    <property type="entry name" value="TRNA (ADENINE(58)-N(1))-METHYLTRANSFERASE, MITOCHONDRIAL"/>
    <property type="match status" value="1"/>
</dbReference>
<dbReference type="GO" id="GO:0160107">
    <property type="term" value="F:tRNA (adenine(58)-N1)-methyltransferase activity"/>
    <property type="evidence" value="ECO:0007669"/>
    <property type="project" value="UniProtKB-EC"/>
</dbReference>